<dbReference type="GO" id="GO:0030091">
    <property type="term" value="P:protein repair"/>
    <property type="evidence" value="ECO:0007669"/>
    <property type="project" value="InterPro"/>
</dbReference>
<dbReference type="SUPFAM" id="SSF51316">
    <property type="entry name" value="Mss4-like"/>
    <property type="match status" value="1"/>
</dbReference>
<evidence type="ECO:0000256" key="2">
    <source>
        <dbReference type="ARBA" id="ARBA00023002"/>
    </source>
</evidence>
<sequence length="173" mass="18842">MMLNRRNFLLGGGAIAAGILAAGRFPSLFAADGAATAAPAGAKFAITHSPQEWQKLLTPRQYYILREAGTERPYSSPLNDEHRRGTFACAGCRLPLFSSAAKFDSHTGWPSFWRPLDDAVAESRDSSFGMVRDEIHCRRCGGHLGHLFNDGPAPTGLRYCMNGDALLFSPEKI</sequence>
<evidence type="ECO:0000259" key="4">
    <source>
        <dbReference type="PROSITE" id="PS51790"/>
    </source>
</evidence>
<dbReference type="GO" id="GO:0005737">
    <property type="term" value="C:cytoplasm"/>
    <property type="evidence" value="ECO:0007669"/>
    <property type="project" value="TreeGrafter"/>
</dbReference>
<name>A0A3P8IR31_RAOTE</name>
<evidence type="ECO:0000256" key="1">
    <source>
        <dbReference type="ARBA" id="ARBA00012499"/>
    </source>
</evidence>
<dbReference type="AlphaFoldDB" id="A0A3P8IR31"/>
<gene>
    <name evidence="5" type="primary">msrB_1</name>
    <name evidence="5" type="ORF">NCTC13098_00970</name>
</gene>
<dbReference type="PANTHER" id="PTHR10173">
    <property type="entry name" value="METHIONINE SULFOXIDE REDUCTASE"/>
    <property type="match status" value="1"/>
</dbReference>
<dbReference type="GO" id="GO:0006979">
    <property type="term" value="P:response to oxidative stress"/>
    <property type="evidence" value="ECO:0007669"/>
    <property type="project" value="InterPro"/>
</dbReference>
<dbReference type="KEGG" id="rtg:NCTC13098_00970"/>
<comment type="catalytic activity">
    <reaction evidence="3">
        <text>L-methionyl-[protein] + [thioredoxin]-disulfide + H2O = L-methionyl-(R)-S-oxide-[protein] + [thioredoxin]-dithiol</text>
        <dbReference type="Rhea" id="RHEA:24164"/>
        <dbReference type="Rhea" id="RHEA-COMP:10698"/>
        <dbReference type="Rhea" id="RHEA-COMP:10700"/>
        <dbReference type="Rhea" id="RHEA-COMP:12313"/>
        <dbReference type="Rhea" id="RHEA-COMP:12314"/>
        <dbReference type="ChEBI" id="CHEBI:15377"/>
        <dbReference type="ChEBI" id="CHEBI:16044"/>
        <dbReference type="ChEBI" id="CHEBI:29950"/>
        <dbReference type="ChEBI" id="CHEBI:45764"/>
        <dbReference type="ChEBI" id="CHEBI:50058"/>
        <dbReference type="EC" id="1.8.4.12"/>
    </reaction>
</comment>
<dbReference type="PROSITE" id="PS51790">
    <property type="entry name" value="MSRB"/>
    <property type="match status" value="1"/>
</dbReference>
<feature type="domain" description="MsrB" evidence="4">
    <location>
        <begin position="50"/>
        <end position="171"/>
    </location>
</feature>
<dbReference type="InterPro" id="IPR006311">
    <property type="entry name" value="TAT_signal"/>
</dbReference>
<dbReference type="PANTHER" id="PTHR10173:SF57">
    <property type="entry name" value="PEPTIDE-METHIONINE (R)-S-OXIDE REDUCTASE"/>
    <property type="match status" value="1"/>
</dbReference>
<dbReference type="GO" id="GO:0033743">
    <property type="term" value="F:peptide-methionine (R)-S-oxide reductase activity"/>
    <property type="evidence" value="ECO:0007669"/>
    <property type="project" value="UniProtKB-EC"/>
</dbReference>
<evidence type="ECO:0000256" key="3">
    <source>
        <dbReference type="ARBA" id="ARBA00048488"/>
    </source>
</evidence>
<evidence type="ECO:0000313" key="6">
    <source>
        <dbReference type="Proteomes" id="UP000274346"/>
    </source>
</evidence>
<dbReference type="InterPro" id="IPR011057">
    <property type="entry name" value="Mss4-like_sf"/>
</dbReference>
<dbReference type="PROSITE" id="PS51318">
    <property type="entry name" value="TAT"/>
    <property type="match status" value="1"/>
</dbReference>
<dbReference type="InterPro" id="IPR028427">
    <property type="entry name" value="Met_Sox_Rdtase_MsrB"/>
</dbReference>
<reference evidence="5 6" key="1">
    <citation type="submission" date="2018-12" db="EMBL/GenBank/DDBJ databases">
        <authorList>
            <consortium name="Pathogen Informatics"/>
        </authorList>
    </citation>
    <scope>NUCLEOTIDE SEQUENCE [LARGE SCALE GENOMIC DNA]</scope>
    <source>
        <strain evidence="5 6">NCTC13098</strain>
    </source>
</reference>
<dbReference type="Proteomes" id="UP000274346">
    <property type="component" value="Chromosome"/>
</dbReference>
<dbReference type="EMBL" id="LR131271">
    <property type="protein sequence ID" value="VDR24674.1"/>
    <property type="molecule type" value="Genomic_DNA"/>
</dbReference>
<dbReference type="Pfam" id="PF01641">
    <property type="entry name" value="SelR"/>
    <property type="match status" value="1"/>
</dbReference>
<dbReference type="NCBIfam" id="TIGR00357">
    <property type="entry name" value="peptide-methionine (R)-S-oxide reductase MsrB"/>
    <property type="match status" value="1"/>
</dbReference>
<organism evidence="5 6">
    <name type="scientific">Raoultella terrigena</name>
    <name type="common">Klebsiella terrigena</name>
    <dbReference type="NCBI Taxonomy" id="577"/>
    <lineage>
        <taxon>Bacteria</taxon>
        <taxon>Pseudomonadati</taxon>
        <taxon>Pseudomonadota</taxon>
        <taxon>Gammaproteobacteria</taxon>
        <taxon>Enterobacterales</taxon>
        <taxon>Enterobacteriaceae</taxon>
        <taxon>Klebsiella/Raoultella group</taxon>
        <taxon>Raoultella</taxon>
    </lineage>
</organism>
<dbReference type="Gene3D" id="2.170.150.20">
    <property type="entry name" value="Peptide methionine sulfoxide reductase"/>
    <property type="match status" value="1"/>
</dbReference>
<dbReference type="InterPro" id="IPR002579">
    <property type="entry name" value="Met_Sox_Rdtase_MsrB_dom"/>
</dbReference>
<accession>A0A3P8IR31</accession>
<dbReference type="EC" id="1.8.4.12" evidence="1"/>
<proteinExistence type="predicted"/>
<keyword evidence="2 5" id="KW-0560">Oxidoreductase</keyword>
<protein>
    <recommendedName>
        <fullName evidence="1">peptide-methionine (R)-S-oxide reductase</fullName>
        <ecNumber evidence="1">1.8.4.12</ecNumber>
    </recommendedName>
</protein>
<evidence type="ECO:0000313" key="5">
    <source>
        <dbReference type="EMBL" id="VDR24674.1"/>
    </source>
</evidence>